<sequence>MAFATGASARVTSPEDERLLETSSARRPRRKPLPDGAHVDAETNNDEPLHKAEPFPSEDHSPNAEPLPSDEQPLNTEPSPHDEQSPRVGRSSHNEPSPIDQRSPSERASSNDEQDTPTVSDSIPSSHDVAKHRHNLLRLWYPELLTLALSLAAFAGIIAVVVPYVGKGLPDWPRAISVNAIISILTVTLRAGVVYVSAQALSQHKWTWFSQSRPLSHMTIIDGASRGPWGCVLLLASPSSWSVSAALAAAIIILSIATGPMVQQLVRYEACQLPSSNSKAFIPRQALYWYMNSDDATRSPPSSVQSAIFDGVFASDPSQTLASCLSGTCSFPEVFHTVGVYSSCTDVTAQLTIARPTEDLGDVRGINYTLPSWNDAHGSKLDNLTLSTTIYSKQDPTYAQHLLSQVPSYEHCGKTLAPFRFIFELDSTMMKVNCTQQEADDAGTSWQCRGYAAVECNIKPHVSSINATVINGTTTETVVNSTETWAVGSVRGSDHGYALPTDTDWMAYDLSIEPKDGDWYNLTDAGNTRHVPYANNETLADAALQSIDPMCLFQMSQHSHCSMHTWLGTLLDGSITQHSRLIGPAALLKLLNSPKISLPFVQQVFSNIAASISSEMRATGSPELPSTLTDGKPPKNVSDANSPAAGVLMEPATCVHVQWLWLIFPAALIALTATLLVMTMFNSSLKVNRLGYEVVSTTEKPSAYLPTRGHPWGVWNSSILPLMYHGLDDDNLRRECPSAVLPLEVMEETAKSTKAQFEHTDKGWKLVKTD</sequence>
<keyword evidence="2" id="KW-1133">Transmembrane helix</keyword>
<dbReference type="AlphaFoldDB" id="A0A0N1H7P9"/>
<feature type="compositionally biased region" description="Basic and acidic residues" evidence="1">
    <location>
        <begin position="37"/>
        <end position="62"/>
    </location>
</feature>
<keyword evidence="2" id="KW-0812">Transmembrane</keyword>
<dbReference type="VEuPathDB" id="FungiDB:AB675_132"/>
<keyword evidence="2" id="KW-0472">Membrane</keyword>
<feature type="transmembrane region" description="Helical" evidence="2">
    <location>
        <begin position="144"/>
        <end position="164"/>
    </location>
</feature>
<name>A0A0N1H7P9_9EURO</name>
<dbReference type="PANTHER" id="PTHR35394">
    <property type="entry name" value="DUF3176 DOMAIN-CONTAINING PROTEIN"/>
    <property type="match status" value="1"/>
</dbReference>
<protein>
    <submittedName>
        <fullName evidence="3">Uncharacterized protein</fullName>
    </submittedName>
</protein>
<dbReference type="EMBL" id="LFJN01000022">
    <property type="protein sequence ID" value="KPI37675.1"/>
    <property type="molecule type" value="Genomic_DNA"/>
</dbReference>
<dbReference type="Pfam" id="PF11374">
    <property type="entry name" value="DUF3176"/>
    <property type="match status" value="1"/>
</dbReference>
<gene>
    <name evidence="3" type="ORF">AB675_132</name>
</gene>
<keyword evidence="4" id="KW-1185">Reference proteome</keyword>
<dbReference type="InterPro" id="IPR021514">
    <property type="entry name" value="DUF3176"/>
</dbReference>
<dbReference type="STRING" id="1664694.A0A0N1H7P9"/>
<evidence type="ECO:0000313" key="4">
    <source>
        <dbReference type="Proteomes" id="UP000038010"/>
    </source>
</evidence>
<reference evidence="3 4" key="1">
    <citation type="submission" date="2015-06" db="EMBL/GenBank/DDBJ databases">
        <title>Draft genome of the ant-associated black yeast Phialophora attae CBS 131958.</title>
        <authorList>
            <person name="Moreno L.F."/>
            <person name="Stielow B.J."/>
            <person name="de Hoog S."/>
            <person name="Vicente V.A."/>
            <person name="Weiss V.A."/>
            <person name="de Vries M."/>
            <person name="Cruz L.M."/>
            <person name="Souza E.M."/>
        </authorList>
    </citation>
    <scope>NUCLEOTIDE SEQUENCE [LARGE SCALE GENOMIC DNA]</scope>
    <source>
        <strain evidence="3 4">CBS 131958</strain>
    </source>
</reference>
<feature type="transmembrane region" description="Helical" evidence="2">
    <location>
        <begin position="176"/>
        <end position="196"/>
    </location>
</feature>
<dbReference type="GeneID" id="28733080"/>
<dbReference type="Proteomes" id="UP000038010">
    <property type="component" value="Unassembled WGS sequence"/>
</dbReference>
<dbReference type="PANTHER" id="PTHR35394:SF5">
    <property type="entry name" value="DUF3176 DOMAIN-CONTAINING PROTEIN"/>
    <property type="match status" value="1"/>
</dbReference>
<proteinExistence type="predicted"/>
<evidence type="ECO:0000313" key="3">
    <source>
        <dbReference type="EMBL" id="KPI37675.1"/>
    </source>
</evidence>
<feature type="compositionally biased region" description="Polar residues" evidence="1">
    <location>
        <begin position="116"/>
        <end position="125"/>
    </location>
</feature>
<feature type="region of interest" description="Disordered" evidence="1">
    <location>
        <begin position="1"/>
        <end position="127"/>
    </location>
</feature>
<evidence type="ECO:0000256" key="2">
    <source>
        <dbReference type="SAM" id="Phobius"/>
    </source>
</evidence>
<feature type="transmembrane region" description="Helical" evidence="2">
    <location>
        <begin position="659"/>
        <end position="681"/>
    </location>
</feature>
<accession>A0A0N1H7P9</accession>
<dbReference type="OrthoDB" id="5376804at2759"/>
<comment type="caution">
    <text evidence="3">The sequence shown here is derived from an EMBL/GenBank/DDBJ whole genome shotgun (WGS) entry which is preliminary data.</text>
</comment>
<dbReference type="RefSeq" id="XP_017997638.1">
    <property type="nucleotide sequence ID" value="XM_018141211.1"/>
</dbReference>
<feature type="transmembrane region" description="Helical" evidence="2">
    <location>
        <begin position="243"/>
        <end position="262"/>
    </location>
</feature>
<evidence type="ECO:0000256" key="1">
    <source>
        <dbReference type="SAM" id="MobiDB-lite"/>
    </source>
</evidence>
<organism evidence="3 4">
    <name type="scientific">Cyphellophora attinorum</name>
    <dbReference type="NCBI Taxonomy" id="1664694"/>
    <lineage>
        <taxon>Eukaryota</taxon>
        <taxon>Fungi</taxon>
        <taxon>Dikarya</taxon>
        <taxon>Ascomycota</taxon>
        <taxon>Pezizomycotina</taxon>
        <taxon>Eurotiomycetes</taxon>
        <taxon>Chaetothyriomycetidae</taxon>
        <taxon>Chaetothyriales</taxon>
        <taxon>Cyphellophoraceae</taxon>
        <taxon>Cyphellophora</taxon>
    </lineage>
</organism>